<evidence type="ECO:0000256" key="2">
    <source>
        <dbReference type="ARBA" id="ARBA00006432"/>
    </source>
</evidence>
<dbReference type="Gene3D" id="3.30.559.10">
    <property type="entry name" value="Chloramphenicol acetyltransferase-like domain"/>
    <property type="match status" value="4"/>
</dbReference>
<dbReference type="NCBIfam" id="TIGR01733">
    <property type="entry name" value="AA-adenyl-dom"/>
    <property type="match status" value="2"/>
</dbReference>
<dbReference type="InterPro" id="IPR006162">
    <property type="entry name" value="Ppantetheine_attach_site"/>
</dbReference>
<reference evidence="9" key="1">
    <citation type="submission" date="2012-12" db="EMBL/GenBank/DDBJ databases">
        <authorList>
            <person name="Pethick F.E."/>
            <person name="MacFadyen A.C."/>
            <person name="Tang Z."/>
            <person name="Sangal V."/>
            <person name="Tze-Tze L."/>
            <person name="Chu J."/>
            <person name="Guo M."/>
            <person name="Kirby R."/>
            <person name="Hoskisson P.A."/>
            <person name="Herron P.R."/>
            <person name="Hunter I.S."/>
        </authorList>
    </citation>
    <scope>NUCLEOTIDE SEQUENCE</scope>
    <source>
        <strain evidence="9">ATCC 10970</strain>
    </source>
</reference>
<protein>
    <submittedName>
        <fullName evidence="9">Non-ribosomal peptide synthetase</fullName>
    </submittedName>
</protein>
<dbReference type="PANTHER" id="PTHR45527">
    <property type="entry name" value="NONRIBOSOMAL PEPTIDE SYNTHETASE"/>
    <property type="match status" value="1"/>
</dbReference>
<sequence length="3120" mass="327184">MEGQAQFTAPLTDCQEGTWLAQRAENPPRPYDIRQYADVLGPLDTDVFRRALRQAVAETEALRLRFTWDGGVPAQAIGEAVGDSALRIVDLGAEGEPWEAAQALMRADGRHPADPAEGGLAGLSSYILFKLAPDRYLWYQRHHQLLVDHYGSTLLARRVAALYTAILRGEPYSPPGHAPLRELWEQETAYRESPQCAADRRYWHEHFADRPEPATVPGHRSASRDAHPHASGRLSGAGREALRTAADRTGTSRGALVVAALATFVCRTTGADEALLSFPVDGRTGSAARRTPCATANVLPLRLPAAPGDSLAELARAAQREIDGLLEHRRYRGERLHAELGRPGGGRNFGPSVAVPAIGTGLRFGEVRGTLHDLPGAPVEAFSVVVRELPDDAGTSVVLEADPALYDQEWAGAGQRAFVRLLEQAAAEPEAPVGRFGVLGAPEHGLVVEGWNATGAEEPGTSVPELVARQAARRPGAMAVSDDEISVTYGQLDAEAGRLAGYLSGLGVTRGSRVAVLMERSAGLPAVLLGVWKAGAAYVPVDAAYPAERVAVMLADSAPAAVLCTRGTRAAVPPGVPGPLVVLDDPRVRAAVAGCPAEGPEVRIGPEDLAYVMYTSGSTGVPKGVSMPHGSVAGLVGQRDWSVGAGDAVLMHAPHAFDASLYEVWVPLVSGARVVVDGQGVVDGPRIRAAVAAGVTAVHLTAGSFRVVAEESPECFAGLREVLTGGDVVPAAAVARVREACPEVAVRHMYGPTEAALCATWHRLRPGDPVPDVLPVGRPLDNRQVYVLDAFLQPVPPGVTGELYVAGTGLARGYLGRAGLTAERFVACPFAPGMGVPPAEGRGRMYRTGDMARWTDDGELVFVGRADAQVKVRGFRIEPGEIEAALAAHPAVGEAVVVAREDRPGERRLVAYVVAQAPEPARDGRPARDGQPFRDEPGGREPAGTDSAPALLTGASGGSAGAARDTGALLAALREFVGGRLPEYMVPSAFVPLDGLPLTVNGKVDHKALPAPEFAGRGSGREPRGAAEEALCALFAQVLGLDRVGPEDSFFELGGDSIMAVQLASRARRAGLVLTTEQIFDERTPEGLARLAPSAAEPPRTDTETGEVPWTPQTAARGGRFARWAVLEAPEGLRPDTLPAAVAAVLDTHAVLRARTVAGDTGASLLVPGRGTVDAAALVTRETVAVADLDRAAGRAAREAVARLAPAAGANLQVVWLDAGPAGPGRLVLAAHHAVMDPASWGILVPDFRSACEAVAQGRQPVLGPVGTSFREWAGRLAAQAAQEQRVAELDDWRAVLEGGAGLGDLPDFEPAGMRPPGAERRMAWTVPPQQAAALLGRAPAAFHCTADDVLLAALAAAVAYGRTGAGAGVLLDIETDGRRGAGAVESVDLSRTVGRFTGVHPVRLDVSGTALDEVRAGGPAAGALLKSVKEQVRSVPGDGLGYGLLRHLNPRTDRALSDLPAARIAFRSSGRPAEGVESGAVPAGGEPSPYALEAEATIGETADGPTLTLALTWHHQAQDGRTDAAAQRLGRRWVEMLGGLAAHVERPGAGGHTPSDFPLLDLTQDGVAELEAAVPRPADIWPLSTLQEGLLFQSSFDEEGPDVYETQWMLELTGPLDAARLRASWEALLARHDALRASFHRRATGEAVQVVSRDVRLPWKEIDLSGLTEADALSGIEELATREQERRFDTARAPLLRLLLIRLGAGRHRLIVISHHILMDGWSMPVLLSELAEVYAAGGDASALAPATSYRGYLAWRARQDKDAARAAWSNEFAGTEEPTLIAPGAVDRGPVDAGHLITDLPERTTRGLSELARRHGLTVNTLLQGAWALVLARLAGRTDVVFGATVAGRPPELPGMESMVGLLINTVPVRVRLDAAQPVLGLLRDLQERQSALVAHQHLGLPEIQRLAGPGAVFDTLVVHENYPRAVAAPGDPDALAFEVLGTREATHYPLTLGVVPGERLRVHVAHRRGQVATDLTERLVARLVRVFEQLMRDCTVPVGRVGVLDPDEHATVVKGFNRTDTPVAATTMPELFRAQAARTPDAVAVEDARRSLTYAELEYEAGQLARHLVELGVGPECRVAVVVERSVAMITAVLAVAMAGGVYVPVDPEYPAERVAFVLRDAEPAVVLCTTRTRSALPDGAGGSTVVLDDPAEAAAVARRAGGSLSDAERPAPLGVDNAAYVIYTSGSTGVPKGVLVAHRGLGNLVADRVARYRIGTGSRLAQLVSPSFDVSMGDIWPVLCAGARLVLAPAGQQTFGEDLADLLRERGATHVVLPAAFLPQLPSDGLSRLRVLVTGGEPMTDEVRRRWSAGRELFNEYGVTEATVTSTVTAPLHGDSAPAIGRPIVNTQAYVLDAFLQPVPPGVQGELYVAGVNLARGYLGRPALTAARFVANPFAPGMGVPPAEGGGRMYRTGDLARWTADGDLVFAGRADAQVKVRGFRVEPGEIEAALTAHPAVAEAAVVVREDRPGERRLVGYVVSAGPDLDERSVRAHVAATLPDHMVPAAVLVLGELPMSPNGKLDRAALPAPDFAGQVGGREPRTPAEAVLCALFAELLGLERVGAEDSFFELGGDSIMSLQLVSRARRAGLLVTSRQVFDEQTPQRLAEVAEPAAAGPGADPAGSGAGEVPWTPVMRLLGERIAGGRFAQWTVLGAPAGLGRDVLAAGLAAVLDTHAMLRARVVERPGGPVLTVGGRGSVDADRLVTTVDATRTPEADLDGLAERAAEDAVTRLDPAAGVLVRAVWLDAGPHRTGRLALAVHHLAVDGVSWRILVPDLRAACQAAAAGRETDLDPVGTSFRQWAALLAAEATQPHRVAELPYWTAVLEGPDPVLGTRALDPDTDTSATVRHHTWEVPREQAAVLAVRTPVVFHCGVHEVLLAALAGAVARWRPDTAAGVLVNVEGHGRHPVAGADLSRTVGWFTSVHPVRLDLSGVDLDQAPAGGPAAGALLKAVKEQVRAVPGDGLGHGLLRHLNPRTGPVLAALPAPRIGFNYLGRFPAGAGTAGPWEAAGSTALGGSDDPDMPAPHAVEAGAVVRDTPHGPELTLTVGGPAGVLGDEAAARLGRLWRDLLGGLAAHTAAPEAGGHTPSDFPLLDLGQDEVEEFEAIAARLEGGLSL</sequence>
<keyword evidence="6" id="KW-0045">Antibiotic biosynthesis</keyword>
<evidence type="ECO:0000256" key="3">
    <source>
        <dbReference type="ARBA" id="ARBA00022450"/>
    </source>
</evidence>
<dbReference type="GO" id="GO:0008610">
    <property type="term" value="P:lipid biosynthetic process"/>
    <property type="evidence" value="ECO:0007669"/>
    <property type="project" value="UniProtKB-ARBA"/>
</dbReference>
<dbReference type="CDD" id="cd19543">
    <property type="entry name" value="DCL_NRPS"/>
    <property type="match status" value="1"/>
</dbReference>
<evidence type="ECO:0000256" key="1">
    <source>
        <dbReference type="ARBA" id="ARBA00001957"/>
    </source>
</evidence>
<accession>A0A8A1V1E5</accession>
<dbReference type="Pfam" id="PF00501">
    <property type="entry name" value="AMP-binding"/>
    <property type="match status" value="2"/>
</dbReference>
<dbReference type="FunFam" id="3.40.50.980:FF:000001">
    <property type="entry name" value="Non-ribosomal peptide synthetase"/>
    <property type="match status" value="2"/>
</dbReference>
<dbReference type="GO" id="GO:0003824">
    <property type="term" value="F:catalytic activity"/>
    <property type="evidence" value="ECO:0007669"/>
    <property type="project" value="InterPro"/>
</dbReference>
<evidence type="ECO:0000256" key="5">
    <source>
        <dbReference type="ARBA" id="ARBA00022737"/>
    </source>
</evidence>
<dbReference type="PROSITE" id="PS00455">
    <property type="entry name" value="AMP_BINDING"/>
    <property type="match status" value="2"/>
</dbReference>
<proteinExistence type="inferred from homology"/>
<evidence type="ECO:0000256" key="4">
    <source>
        <dbReference type="ARBA" id="ARBA00022553"/>
    </source>
</evidence>
<dbReference type="GO" id="GO:0043041">
    <property type="term" value="P:amino acid activation for nonribosomal peptide biosynthetic process"/>
    <property type="evidence" value="ECO:0007669"/>
    <property type="project" value="TreeGrafter"/>
</dbReference>
<dbReference type="Gene3D" id="1.10.1200.10">
    <property type="entry name" value="ACP-like"/>
    <property type="match status" value="2"/>
</dbReference>
<evidence type="ECO:0000256" key="6">
    <source>
        <dbReference type="ARBA" id="ARBA00023194"/>
    </source>
</evidence>
<feature type="region of interest" description="Disordered" evidence="7">
    <location>
        <begin position="920"/>
        <end position="951"/>
    </location>
</feature>
<feature type="region of interest" description="Disordered" evidence="7">
    <location>
        <begin position="1092"/>
        <end position="1113"/>
    </location>
</feature>
<dbReference type="GeneID" id="66859108"/>
<dbReference type="InterPro" id="IPR036736">
    <property type="entry name" value="ACP-like_sf"/>
</dbReference>
<dbReference type="CDD" id="cd12117">
    <property type="entry name" value="A_NRPS_Srf_like"/>
    <property type="match status" value="1"/>
</dbReference>
<dbReference type="InterPro" id="IPR010060">
    <property type="entry name" value="NRPS_synth"/>
</dbReference>
<evidence type="ECO:0000313" key="10">
    <source>
        <dbReference type="Proteomes" id="UP000011074"/>
    </source>
</evidence>
<comment type="similarity">
    <text evidence="2">Belongs to the ATP-dependent AMP-binding enzyme family.</text>
</comment>
<keyword evidence="3" id="KW-0596">Phosphopantetheine</keyword>
<feature type="compositionally biased region" description="Basic and acidic residues" evidence="7">
    <location>
        <begin position="920"/>
        <end position="939"/>
    </location>
</feature>
<dbReference type="FunFam" id="3.40.50.12780:FF:000012">
    <property type="entry name" value="Non-ribosomal peptide synthetase"/>
    <property type="match status" value="1"/>
</dbReference>
<dbReference type="SUPFAM" id="SSF47336">
    <property type="entry name" value="ACP-like"/>
    <property type="match status" value="2"/>
</dbReference>
<keyword evidence="5" id="KW-0677">Repeat</keyword>
<dbReference type="InterPro" id="IPR000873">
    <property type="entry name" value="AMP-dep_synth/lig_dom"/>
</dbReference>
<dbReference type="FunFam" id="2.30.38.10:FF:000001">
    <property type="entry name" value="Non-ribosomal peptide synthetase PvdI"/>
    <property type="match status" value="2"/>
</dbReference>
<evidence type="ECO:0000256" key="7">
    <source>
        <dbReference type="SAM" id="MobiDB-lite"/>
    </source>
</evidence>
<dbReference type="InterPro" id="IPR020845">
    <property type="entry name" value="AMP-binding_CS"/>
</dbReference>
<dbReference type="InterPro" id="IPR023213">
    <property type="entry name" value="CAT-like_dom_sf"/>
</dbReference>
<dbReference type="NCBIfam" id="TIGR01720">
    <property type="entry name" value="NRPS-para261"/>
    <property type="match status" value="2"/>
</dbReference>
<feature type="domain" description="Carrier" evidence="8">
    <location>
        <begin position="1022"/>
        <end position="1096"/>
    </location>
</feature>
<dbReference type="Gene3D" id="3.30.300.30">
    <property type="match status" value="2"/>
</dbReference>
<feature type="domain" description="Carrier" evidence="8">
    <location>
        <begin position="2542"/>
        <end position="2616"/>
    </location>
</feature>
<dbReference type="Gene3D" id="3.30.559.30">
    <property type="entry name" value="Nonribosomal peptide synthetase, condensation domain"/>
    <property type="match status" value="4"/>
</dbReference>
<dbReference type="InterPro" id="IPR020806">
    <property type="entry name" value="PKS_PP-bd"/>
</dbReference>
<dbReference type="GO" id="GO:0005829">
    <property type="term" value="C:cytosol"/>
    <property type="evidence" value="ECO:0007669"/>
    <property type="project" value="TreeGrafter"/>
</dbReference>
<keyword evidence="4" id="KW-0597">Phosphoprotein</keyword>
<dbReference type="GO" id="GO:0017000">
    <property type="term" value="P:antibiotic biosynthetic process"/>
    <property type="evidence" value="ECO:0007669"/>
    <property type="project" value="UniProtKB-KW"/>
</dbReference>
<evidence type="ECO:0000313" key="9">
    <source>
        <dbReference type="EMBL" id="QST84524.1"/>
    </source>
</evidence>
<dbReference type="InterPro" id="IPR009081">
    <property type="entry name" value="PP-bd_ACP"/>
</dbReference>
<dbReference type="Pfam" id="PF00668">
    <property type="entry name" value="Condensation"/>
    <property type="match status" value="4"/>
</dbReference>
<dbReference type="InterPro" id="IPR025110">
    <property type="entry name" value="AMP-bd_C"/>
</dbReference>
<dbReference type="Proteomes" id="UP000011074">
    <property type="component" value="Chromosome"/>
</dbReference>
<gene>
    <name evidence="9" type="ORF">SRIM_034035</name>
</gene>
<dbReference type="InterPro" id="IPR001242">
    <property type="entry name" value="Condensation_dom"/>
</dbReference>
<feature type="region of interest" description="Disordered" evidence="7">
    <location>
        <begin position="210"/>
        <end position="238"/>
    </location>
</feature>
<organism evidence="9 10">
    <name type="scientific">Streptomyces rimosus subsp. rimosus (strain ATCC 10970 / DSM 40260 / JCM 4667 / NRRL 2234)</name>
    <dbReference type="NCBI Taxonomy" id="1265868"/>
    <lineage>
        <taxon>Bacteria</taxon>
        <taxon>Bacillati</taxon>
        <taxon>Actinomycetota</taxon>
        <taxon>Actinomycetes</taxon>
        <taxon>Kitasatosporales</taxon>
        <taxon>Streptomycetaceae</taxon>
        <taxon>Streptomyces</taxon>
    </lineage>
</organism>
<reference evidence="9" key="2">
    <citation type="submission" date="2020-01" db="EMBL/GenBank/DDBJ databases">
        <authorList>
            <person name="Algora L."/>
            <person name="Schniete J.K."/>
            <person name="MacFadyen A."/>
            <person name="Hoskisson P.A."/>
            <person name="Hunter I.S."/>
            <person name="Herron P.R."/>
        </authorList>
    </citation>
    <scope>NUCLEOTIDE SEQUENCE</scope>
    <source>
        <strain evidence="9">ATCC 10970</strain>
    </source>
</reference>
<dbReference type="FunFam" id="3.30.300.30:FF:000010">
    <property type="entry name" value="Enterobactin synthetase component F"/>
    <property type="match status" value="1"/>
</dbReference>
<dbReference type="GO" id="GO:0044550">
    <property type="term" value="P:secondary metabolite biosynthetic process"/>
    <property type="evidence" value="ECO:0007669"/>
    <property type="project" value="UniProtKB-ARBA"/>
</dbReference>
<dbReference type="RefSeq" id="WP_032923590.1">
    <property type="nucleotide sequence ID" value="NZ_CP048261.1"/>
</dbReference>
<dbReference type="SMART" id="SM00823">
    <property type="entry name" value="PKS_PP"/>
    <property type="match status" value="2"/>
</dbReference>
<dbReference type="PROSITE" id="PS00012">
    <property type="entry name" value="PHOSPHOPANTETHEINE"/>
    <property type="match status" value="2"/>
</dbReference>
<comment type="cofactor">
    <cofactor evidence="1">
        <name>pantetheine 4'-phosphate</name>
        <dbReference type="ChEBI" id="CHEBI:47942"/>
    </cofactor>
</comment>
<dbReference type="EMBL" id="CP048261">
    <property type="protein sequence ID" value="QST84524.1"/>
    <property type="molecule type" value="Genomic_DNA"/>
</dbReference>
<dbReference type="SUPFAM" id="SSF56801">
    <property type="entry name" value="Acetyl-CoA synthetase-like"/>
    <property type="match status" value="2"/>
</dbReference>
<dbReference type="CDD" id="cd05930">
    <property type="entry name" value="A_NRPS"/>
    <property type="match status" value="1"/>
</dbReference>
<name>A0A8A1V1E5_STRR1</name>
<dbReference type="Gene3D" id="2.30.38.10">
    <property type="entry name" value="Luciferase, Domain 3"/>
    <property type="match status" value="2"/>
</dbReference>
<reference evidence="9" key="3">
    <citation type="journal article" date="2021" name="bioRxiv">
        <title>Bilateral symmetry of linear streptomycete chromosomes.</title>
        <authorList>
            <person name="Algora-Gallardo L."/>
            <person name="Schniete J.K."/>
            <person name="Mark D.R."/>
            <person name="Hunter I.S."/>
            <person name="Herron P.R."/>
        </authorList>
    </citation>
    <scope>NUCLEOTIDE SEQUENCE</scope>
    <source>
        <strain evidence="9">ATCC 10970</strain>
    </source>
</reference>
<dbReference type="InterPro" id="IPR010071">
    <property type="entry name" value="AA_adenyl_dom"/>
</dbReference>
<dbReference type="FunFam" id="1.10.1200.10:FF:000005">
    <property type="entry name" value="Nonribosomal peptide synthetase 1"/>
    <property type="match status" value="2"/>
</dbReference>
<evidence type="ECO:0000259" key="8">
    <source>
        <dbReference type="PROSITE" id="PS50075"/>
    </source>
</evidence>
<dbReference type="PANTHER" id="PTHR45527:SF1">
    <property type="entry name" value="FATTY ACID SYNTHASE"/>
    <property type="match status" value="1"/>
</dbReference>
<dbReference type="SUPFAM" id="SSF52777">
    <property type="entry name" value="CoA-dependent acyltransferases"/>
    <property type="match status" value="8"/>
</dbReference>
<dbReference type="Pfam" id="PF00550">
    <property type="entry name" value="PP-binding"/>
    <property type="match status" value="2"/>
</dbReference>
<dbReference type="PROSITE" id="PS50075">
    <property type="entry name" value="CARRIER"/>
    <property type="match status" value="2"/>
</dbReference>
<dbReference type="Gene3D" id="3.40.50.980">
    <property type="match status" value="4"/>
</dbReference>
<dbReference type="InterPro" id="IPR045851">
    <property type="entry name" value="AMP-bd_C_sf"/>
</dbReference>
<dbReference type="Pfam" id="PF13193">
    <property type="entry name" value="AMP-binding_C"/>
    <property type="match status" value="2"/>
</dbReference>
<dbReference type="GO" id="GO:0031177">
    <property type="term" value="F:phosphopantetheine binding"/>
    <property type="evidence" value="ECO:0007669"/>
    <property type="project" value="InterPro"/>
</dbReference>